<feature type="transmembrane region" description="Helical" evidence="9">
    <location>
        <begin position="51"/>
        <end position="77"/>
    </location>
</feature>
<dbReference type="PANTHER" id="PTHR23501">
    <property type="entry name" value="MAJOR FACILITATOR SUPERFAMILY"/>
    <property type="match status" value="1"/>
</dbReference>
<keyword evidence="7 9" id="KW-0472">Membrane</keyword>
<organism evidence="11 12">
    <name type="scientific">Ambispora gerdemannii</name>
    <dbReference type="NCBI Taxonomy" id="144530"/>
    <lineage>
        <taxon>Eukaryota</taxon>
        <taxon>Fungi</taxon>
        <taxon>Fungi incertae sedis</taxon>
        <taxon>Mucoromycota</taxon>
        <taxon>Glomeromycotina</taxon>
        <taxon>Glomeromycetes</taxon>
        <taxon>Archaeosporales</taxon>
        <taxon>Ambisporaceae</taxon>
        <taxon>Ambispora</taxon>
    </lineage>
</organism>
<comment type="caution">
    <text evidence="11">The sequence shown here is derived from an EMBL/GenBank/DDBJ whole genome shotgun (WGS) entry which is preliminary data.</text>
</comment>
<dbReference type="NCBIfam" id="TIGR00711">
    <property type="entry name" value="efflux_EmrB"/>
    <property type="match status" value="1"/>
</dbReference>
<dbReference type="OrthoDB" id="10021397at2759"/>
<dbReference type="GO" id="GO:0022857">
    <property type="term" value="F:transmembrane transporter activity"/>
    <property type="evidence" value="ECO:0007669"/>
    <property type="project" value="InterPro"/>
</dbReference>
<evidence type="ECO:0000256" key="2">
    <source>
        <dbReference type="ARBA" id="ARBA00008335"/>
    </source>
</evidence>
<evidence type="ECO:0000256" key="9">
    <source>
        <dbReference type="SAM" id="Phobius"/>
    </source>
</evidence>
<gene>
    <name evidence="11" type="ORF">AGERDE_LOCUS3365</name>
</gene>
<evidence type="ECO:0000313" key="12">
    <source>
        <dbReference type="Proteomes" id="UP000789831"/>
    </source>
</evidence>
<dbReference type="InterPro" id="IPR020846">
    <property type="entry name" value="MFS_dom"/>
</dbReference>
<dbReference type="Gene3D" id="1.20.1250.20">
    <property type="entry name" value="MFS general substrate transporter like domains"/>
    <property type="match status" value="1"/>
</dbReference>
<dbReference type="PROSITE" id="PS50850">
    <property type="entry name" value="MFS"/>
    <property type="match status" value="1"/>
</dbReference>
<keyword evidence="5 9" id="KW-0812">Transmembrane</keyword>
<dbReference type="FunFam" id="1.20.1720.10:FF:000013">
    <property type="entry name" value="Related to multidrug resistance proteins"/>
    <property type="match status" value="1"/>
</dbReference>
<evidence type="ECO:0000256" key="5">
    <source>
        <dbReference type="ARBA" id="ARBA00022692"/>
    </source>
</evidence>
<dbReference type="Proteomes" id="UP000789831">
    <property type="component" value="Unassembled WGS sequence"/>
</dbReference>
<feature type="transmembrane region" description="Helical" evidence="9">
    <location>
        <begin position="177"/>
        <end position="195"/>
    </location>
</feature>
<comment type="similarity">
    <text evidence="2">Belongs to the major facilitator superfamily.</text>
</comment>
<dbReference type="Gene3D" id="1.20.1720.10">
    <property type="entry name" value="Multidrug resistance protein D"/>
    <property type="match status" value="1"/>
</dbReference>
<proteinExistence type="inferred from homology"/>
<feature type="transmembrane region" description="Helical" evidence="9">
    <location>
        <begin position="380"/>
        <end position="402"/>
    </location>
</feature>
<evidence type="ECO:0000256" key="7">
    <source>
        <dbReference type="ARBA" id="ARBA00023136"/>
    </source>
</evidence>
<feature type="transmembrane region" description="Helical" evidence="9">
    <location>
        <begin position="408"/>
        <end position="427"/>
    </location>
</feature>
<feature type="transmembrane region" description="Helical" evidence="9">
    <location>
        <begin position="276"/>
        <end position="293"/>
    </location>
</feature>
<keyword evidence="12" id="KW-1185">Reference proteome</keyword>
<feature type="domain" description="Major facilitator superfamily (MFS) profile" evidence="10">
    <location>
        <begin position="54"/>
        <end position="537"/>
    </location>
</feature>
<dbReference type="InterPro" id="IPR004638">
    <property type="entry name" value="EmrB-like"/>
</dbReference>
<keyword evidence="4" id="KW-1003">Cell membrane</keyword>
<accession>A0A9N8WHI3</accession>
<feature type="region of interest" description="Disordered" evidence="8">
    <location>
        <begin position="1"/>
        <end position="34"/>
    </location>
</feature>
<dbReference type="EMBL" id="CAJVPL010000328">
    <property type="protein sequence ID" value="CAG8483598.1"/>
    <property type="molecule type" value="Genomic_DNA"/>
</dbReference>
<feature type="transmembrane region" description="Helical" evidence="9">
    <location>
        <begin position="314"/>
        <end position="333"/>
    </location>
</feature>
<feature type="transmembrane region" description="Helical" evidence="9">
    <location>
        <begin position="119"/>
        <end position="138"/>
    </location>
</feature>
<keyword evidence="6 9" id="KW-1133">Transmembrane helix</keyword>
<evidence type="ECO:0000256" key="4">
    <source>
        <dbReference type="ARBA" id="ARBA00022475"/>
    </source>
</evidence>
<name>A0A9N8WHI3_9GLOM</name>
<dbReference type="GO" id="GO:0005886">
    <property type="term" value="C:plasma membrane"/>
    <property type="evidence" value="ECO:0007669"/>
    <property type="project" value="UniProtKB-SubCell"/>
</dbReference>
<dbReference type="AlphaFoldDB" id="A0A9N8WHI3"/>
<evidence type="ECO:0000313" key="11">
    <source>
        <dbReference type="EMBL" id="CAG8483598.1"/>
    </source>
</evidence>
<feature type="transmembrane region" description="Helical" evidence="9">
    <location>
        <begin position="245"/>
        <end position="264"/>
    </location>
</feature>
<dbReference type="PANTHER" id="PTHR23501:SF189">
    <property type="entry name" value="DRUG TRANSPORTER, PUTATIVE (AFU_ORTHOLOGUE AFUA_4G03920)-RELATED"/>
    <property type="match status" value="1"/>
</dbReference>
<feature type="transmembrane region" description="Helical" evidence="9">
    <location>
        <begin position="89"/>
        <end position="107"/>
    </location>
</feature>
<evidence type="ECO:0000256" key="1">
    <source>
        <dbReference type="ARBA" id="ARBA00004651"/>
    </source>
</evidence>
<feature type="transmembrane region" description="Helical" evidence="9">
    <location>
        <begin position="144"/>
        <end position="165"/>
    </location>
</feature>
<comment type="subcellular location">
    <subcellularLocation>
        <location evidence="1">Cell membrane</location>
        <topology evidence="1">Multi-pass membrane protein</topology>
    </subcellularLocation>
</comment>
<dbReference type="Pfam" id="PF07690">
    <property type="entry name" value="MFS_1"/>
    <property type="match status" value="1"/>
</dbReference>
<keyword evidence="3" id="KW-0813">Transport</keyword>
<dbReference type="InterPro" id="IPR036259">
    <property type="entry name" value="MFS_trans_sf"/>
</dbReference>
<evidence type="ECO:0000256" key="8">
    <source>
        <dbReference type="SAM" id="MobiDB-lite"/>
    </source>
</evidence>
<dbReference type="CDD" id="cd17502">
    <property type="entry name" value="MFS_Azr1_MDR_like"/>
    <property type="match status" value="1"/>
</dbReference>
<feature type="transmembrane region" description="Helical" evidence="9">
    <location>
        <begin position="510"/>
        <end position="531"/>
    </location>
</feature>
<feature type="transmembrane region" description="Helical" evidence="9">
    <location>
        <begin position="207"/>
        <end position="233"/>
    </location>
</feature>
<evidence type="ECO:0000256" key="6">
    <source>
        <dbReference type="ARBA" id="ARBA00022989"/>
    </source>
</evidence>
<reference evidence="11" key="1">
    <citation type="submission" date="2021-06" db="EMBL/GenBank/DDBJ databases">
        <authorList>
            <person name="Kallberg Y."/>
            <person name="Tangrot J."/>
            <person name="Rosling A."/>
        </authorList>
    </citation>
    <scope>NUCLEOTIDE SEQUENCE</scope>
    <source>
        <strain evidence="11">MT106</strain>
    </source>
</reference>
<sequence>MSNITPPSIEDDIKSGNISNDSSCEDATKSHAPDLGEKVNDQTIQLPFNRLILVFMGLSLAIFLSALDQMIVTTALPKIASDFHALSEISWVGTAYLLTSTAFQPLYGKFSDIFGRKSTFLFAIFTFVVGSALCGASLNMPMLIVSRAIAGIGGGGIMSSVLIIVSDILPLRERGKYQGIIGGTVAISSVIGPLIGGVFTDHLSWRWAFYINLPTATLTIIIVITLLHLPHVYGSFKEKLKRIDYIGTTLLVASIVAILLPLNWGGNTYPWDSATVISLFCVGAVLTCAFIFVEFRIAVEPVIPQRLFKIRNPVLVYITSFFIGMAFYGFIYYLPLYFQAVRGYSATKAGLQLIPLILGLVIFSIVSGFATTATGLYRPWIVFGYGLTTIAAGLLSTLNASSNRGEEIGYSLMAGAGLGCSLQTILLSAQASVEYKDIAVVTSLSSFFRTIGGVFGVAICGSIFNNKLSSYLLDILPTNIPLEKVKNSVEYIQTLSPDVQEPIIDAYVHALHYVFLFAIPMAGVATIHSFFIKHIPLRKTLGPAITE</sequence>
<feature type="transmembrane region" description="Helical" evidence="9">
    <location>
        <begin position="439"/>
        <end position="464"/>
    </location>
</feature>
<protein>
    <submittedName>
        <fullName evidence="11">12478_t:CDS:1</fullName>
    </submittedName>
</protein>
<dbReference type="SUPFAM" id="SSF103473">
    <property type="entry name" value="MFS general substrate transporter"/>
    <property type="match status" value="1"/>
</dbReference>
<evidence type="ECO:0000259" key="10">
    <source>
        <dbReference type="PROSITE" id="PS50850"/>
    </source>
</evidence>
<dbReference type="PRINTS" id="PR01036">
    <property type="entry name" value="TCRTETB"/>
</dbReference>
<feature type="transmembrane region" description="Helical" evidence="9">
    <location>
        <begin position="353"/>
        <end position="373"/>
    </location>
</feature>
<evidence type="ECO:0000256" key="3">
    <source>
        <dbReference type="ARBA" id="ARBA00022448"/>
    </source>
</evidence>
<dbReference type="InterPro" id="IPR011701">
    <property type="entry name" value="MFS"/>
</dbReference>